<dbReference type="EMBL" id="CP059267">
    <property type="protein sequence ID" value="QLQ78408.1"/>
    <property type="molecule type" value="Genomic_DNA"/>
</dbReference>
<dbReference type="CDD" id="cd01838">
    <property type="entry name" value="Isoamyl_acetate_hydrolase_like"/>
    <property type="match status" value="1"/>
</dbReference>
<dbReference type="InterPro" id="IPR036514">
    <property type="entry name" value="SGNH_hydro_sf"/>
</dbReference>
<dbReference type="SUPFAM" id="SSF52266">
    <property type="entry name" value="SGNH hydrolase"/>
    <property type="match status" value="1"/>
</dbReference>
<name>A0A7H9HKQ8_9SACH</name>
<dbReference type="InterPro" id="IPR013830">
    <property type="entry name" value="SGNH_hydro"/>
</dbReference>
<dbReference type="InterPro" id="IPR045136">
    <property type="entry name" value="Iah1-like"/>
</dbReference>
<sequence length="237" mass="27380">MNYDKFMLFGDSLTEFAFNSKMEEDKSDQFVLGAALCNTYTRRMDILQRGFSGFNSRWGLKVLPSILESERGIVVSTIAFGSNDLCLGGHQKVPEEEFLSNIKQMVALLRAKGIKPILVGPALIDQERFEASRQEEVQKGYIRTQERFKLYSELMHKVADQENVPMVDLNVAFQRKGQDNWRELLSDGLHYSGNGYKIFYDELMAIIRKFYPEYAPENIQRKLPEWRNILEDGSNVL</sequence>
<dbReference type="PANTHER" id="PTHR14209">
    <property type="entry name" value="ISOAMYL ACETATE-HYDROLYZING ESTERASE 1"/>
    <property type="match status" value="1"/>
</dbReference>
<dbReference type="AlphaFoldDB" id="A0A7H9HKQ8"/>
<dbReference type="OrthoDB" id="671439at2759"/>
<protein>
    <recommendedName>
        <fullName evidence="1">SGNH hydrolase-type esterase domain-containing protein</fullName>
    </recommendedName>
</protein>
<dbReference type="PANTHER" id="PTHR14209:SF19">
    <property type="entry name" value="ISOAMYL ACETATE-HYDROLYZING ESTERASE 1 HOMOLOG"/>
    <property type="match status" value="1"/>
</dbReference>
<reference evidence="2 3" key="1">
    <citation type="submission" date="2020-06" db="EMBL/GenBank/DDBJ databases">
        <title>The yeast mating-type switching endonuclease HO is a domesticated member of an unorthodox homing genetic element family.</title>
        <authorList>
            <person name="Coughlan A.Y."/>
            <person name="Lombardi L."/>
            <person name="Braun-Galleani S."/>
            <person name="Martos A.R."/>
            <person name="Galeote V."/>
            <person name="Bigey F."/>
            <person name="Dequin S."/>
            <person name="Byrne K.P."/>
            <person name="Wolfe K.H."/>
        </authorList>
    </citation>
    <scope>NUCLEOTIDE SEQUENCE [LARGE SCALE GENOMIC DNA]</scope>
    <source>
        <strain evidence="2 3">CBS2947</strain>
    </source>
</reference>
<dbReference type="Gene3D" id="3.40.50.1110">
    <property type="entry name" value="SGNH hydrolase"/>
    <property type="match status" value="1"/>
</dbReference>
<dbReference type="Pfam" id="PF13472">
    <property type="entry name" value="Lipase_GDSL_2"/>
    <property type="match status" value="1"/>
</dbReference>
<dbReference type="FunFam" id="3.40.50.1110:FF:000022">
    <property type="entry name" value="Isoamyl acetate-hydrolyzing esterase"/>
    <property type="match status" value="1"/>
</dbReference>
<organism evidence="2 3">
    <name type="scientific">Torulaspora globosa</name>
    <dbReference type="NCBI Taxonomy" id="48254"/>
    <lineage>
        <taxon>Eukaryota</taxon>
        <taxon>Fungi</taxon>
        <taxon>Dikarya</taxon>
        <taxon>Ascomycota</taxon>
        <taxon>Saccharomycotina</taxon>
        <taxon>Saccharomycetes</taxon>
        <taxon>Saccharomycetales</taxon>
        <taxon>Saccharomycetaceae</taxon>
        <taxon>Torulaspora</taxon>
    </lineage>
</organism>
<keyword evidence="3" id="KW-1185">Reference proteome</keyword>
<dbReference type="Proteomes" id="UP000510647">
    <property type="component" value="Chromosome 1"/>
</dbReference>
<accession>A0A7H9HKQ8</accession>
<proteinExistence type="predicted"/>
<evidence type="ECO:0000259" key="1">
    <source>
        <dbReference type="Pfam" id="PF13472"/>
    </source>
</evidence>
<evidence type="ECO:0000313" key="3">
    <source>
        <dbReference type="Proteomes" id="UP000510647"/>
    </source>
</evidence>
<gene>
    <name evidence="2" type="ORF">HG537_0A06550</name>
</gene>
<feature type="domain" description="SGNH hydrolase-type esterase" evidence="1">
    <location>
        <begin position="8"/>
        <end position="198"/>
    </location>
</feature>
<evidence type="ECO:0000313" key="2">
    <source>
        <dbReference type="EMBL" id="QLQ78408.1"/>
    </source>
</evidence>